<comment type="caution">
    <text evidence="1">The sequence shown here is derived from an EMBL/GenBank/DDBJ whole genome shotgun (WGS) entry which is preliminary data.</text>
</comment>
<protein>
    <submittedName>
        <fullName evidence="1">U-box domain-containing protein 5-like</fullName>
    </submittedName>
</protein>
<dbReference type="Proteomes" id="UP000265520">
    <property type="component" value="Unassembled WGS sequence"/>
</dbReference>
<dbReference type="Gene3D" id="1.20.930.20">
    <property type="entry name" value="Adaptor protein Cbl, N-terminal domain"/>
    <property type="match status" value="1"/>
</dbReference>
<accession>A0A392PB78</accession>
<organism evidence="1 2">
    <name type="scientific">Trifolium medium</name>
    <dbReference type="NCBI Taxonomy" id="97028"/>
    <lineage>
        <taxon>Eukaryota</taxon>
        <taxon>Viridiplantae</taxon>
        <taxon>Streptophyta</taxon>
        <taxon>Embryophyta</taxon>
        <taxon>Tracheophyta</taxon>
        <taxon>Spermatophyta</taxon>
        <taxon>Magnoliopsida</taxon>
        <taxon>eudicotyledons</taxon>
        <taxon>Gunneridae</taxon>
        <taxon>Pentapetalae</taxon>
        <taxon>rosids</taxon>
        <taxon>fabids</taxon>
        <taxon>Fabales</taxon>
        <taxon>Fabaceae</taxon>
        <taxon>Papilionoideae</taxon>
        <taxon>50 kb inversion clade</taxon>
        <taxon>NPAAA clade</taxon>
        <taxon>Hologalegina</taxon>
        <taxon>IRL clade</taxon>
        <taxon>Trifolieae</taxon>
        <taxon>Trifolium</taxon>
    </lineage>
</organism>
<evidence type="ECO:0000313" key="1">
    <source>
        <dbReference type="EMBL" id="MCI09358.1"/>
    </source>
</evidence>
<sequence length="101" mass="11270">MCTELKKLVDRVLKIFPQIEEARPRSSSGIPALVLLTSTLDKAKQLLHYCSDSSKLYLAMTGESILSKCQKTRKSLEKSLVQIQDIVPVMLAAEVSQVYCI</sequence>
<proteinExistence type="predicted"/>
<dbReference type="EMBL" id="LXQA010072357">
    <property type="protein sequence ID" value="MCI09358.1"/>
    <property type="molecule type" value="Genomic_DNA"/>
</dbReference>
<evidence type="ECO:0000313" key="2">
    <source>
        <dbReference type="Proteomes" id="UP000265520"/>
    </source>
</evidence>
<dbReference type="AlphaFoldDB" id="A0A392PB78"/>
<name>A0A392PB78_9FABA</name>
<keyword evidence="2" id="KW-1185">Reference proteome</keyword>
<dbReference type="InterPro" id="IPR036537">
    <property type="entry name" value="Adaptor_Cbl_N_dom_sf"/>
</dbReference>
<dbReference type="GO" id="GO:0007166">
    <property type="term" value="P:cell surface receptor signaling pathway"/>
    <property type="evidence" value="ECO:0007669"/>
    <property type="project" value="InterPro"/>
</dbReference>
<reference evidence="1 2" key="1">
    <citation type="journal article" date="2018" name="Front. Plant Sci.">
        <title>Red Clover (Trifolium pratense) and Zigzag Clover (T. medium) - A Picture of Genomic Similarities and Differences.</title>
        <authorList>
            <person name="Dluhosova J."/>
            <person name="Istvanek J."/>
            <person name="Nedelnik J."/>
            <person name="Repkova J."/>
        </authorList>
    </citation>
    <scope>NUCLEOTIDE SEQUENCE [LARGE SCALE GENOMIC DNA]</scope>
    <source>
        <strain evidence="2">cv. 10/8</strain>
        <tissue evidence="1">Leaf</tissue>
    </source>
</reference>